<evidence type="ECO:0000313" key="1">
    <source>
        <dbReference type="EMBL" id="CZR64707.1"/>
    </source>
</evidence>
<dbReference type="OrthoDB" id="5593278at2759"/>
<protein>
    <submittedName>
        <fullName evidence="1">Uncharacterized protein</fullName>
    </submittedName>
</protein>
<dbReference type="EMBL" id="FJOG01000027">
    <property type="protein sequence ID" value="CZR64707.1"/>
    <property type="molecule type" value="Genomic_DNA"/>
</dbReference>
<accession>A0A1L7XIC2</accession>
<dbReference type="STRING" id="576137.A0A1L7XIC2"/>
<dbReference type="AlphaFoldDB" id="A0A1L7XIC2"/>
<evidence type="ECO:0000313" key="2">
    <source>
        <dbReference type="Proteomes" id="UP000184330"/>
    </source>
</evidence>
<sequence length="249" mass="27298">MYKTPLLQIDYTKSASNVYGNAVCHFLQEDFGGTEHFGVLSLASNEFATDQDSMPSWIPRWDKNTGSPPILAGSPLRSKWVASKGQQTNFNHLLQQLNPKKMSAPNLSSELQGLDIGGDFEPARFPAHTKHAAGLVIEYKPMLRRQNLDHDFSRRTIVTIQVPLSSASPTTFDTALASDNEDMLLLGHLTPKTLLGAGGEQREAVEHLYASQIAIAIATRNPEETRTVLRTRNTSSTTELGGGNLPVIE</sequence>
<gene>
    <name evidence="1" type="ORF">PAC_14606</name>
</gene>
<organism evidence="1 2">
    <name type="scientific">Phialocephala subalpina</name>
    <dbReference type="NCBI Taxonomy" id="576137"/>
    <lineage>
        <taxon>Eukaryota</taxon>
        <taxon>Fungi</taxon>
        <taxon>Dikarya</taxon>
        <taxon>Ascomycota</taxon>
        <taxon>Pezizomycotina</taxon>
        <taxon>Leotiomycetes</taxon>
        <taxon>Helotiales</taxon>
        <taxon>Mollisiaceae</taxon>
        <taxon>Phialocephala</taxon>
        <taxon>Phialocephala fortinii species complex</taxon>
    </lineage>
</organism>
<proteinExistence type="predicted"/>
<reference evidence="1 2" key="1">
    <citation type="submission" date="2016-03" db="EMBL/GenBank/DDBJ databases">
        <authorList>
            <person name="Ploux O."/>
        </authorList>
    </citation>
    <scope>NUCLEOTIDE SEQUENCE [LARGE SCALE GENOMIC DNA]</scope>
    <source>
        <strain evidence="1 2">UAMH 11012</strain>
    </source>
</reference>
<name>A0A1L7XIC2_9HELO</name>
<keyword evidence="2" id="KW-1185">Reference proteome</keyword>
<dbReference type="Proteomes" id="UP000184330">
    <property type="component" value="Unassembled WGS sequence"/>
</dbReference>